<evidence type="ECO:0000259" key="10">
    <source>
        <dbReference type="PROSITE" id="PS51746"/>
    </source>
</evidence>
<keyword evidence="5" id="KW-0479">Metal-binding</keyword>
<keyword evidence="7 9" id="KW-0904">Protein phosphatase</keyword>
<evidence type="ECO:0000256" key="8">
    <source>
        <dbReference type="ARBA" id="ARBA00023211"/>
    </source>
</evidence>
<dbReference type="InterPro" id="IPR001932">
    <property type="entry name" value="PPM-type_phosphatase-like_dom"/>
</dbReference>
<dbReference type="VEuPathDB" id="GiardiaDB:SS50377_24729"/>
<evidence type="ECO:0000256" key="3">
    <source>
        <dbReference type="ARBA" id="ARBA00006702"/>
    </source>
</evidence>
<comment type="cofactor">
    <cofactor evidence="1">
        <name>Mn(2+)</name>
        <dbReference type="ChEBI" id="CHEBI:29035"/>
    </cofactor>
</comment>
<dbReference type="InterPro" id="IPR000222">
    <property type="entry name" value="PP2C_BS"/>
</dbReference>
<dbReference type="InterPro" id="IPR036457">
    <property type="entry name" value="PPM-type-like_dom_sf"/>
</dbReference>
<dbReference type="InterPro" id="IPR032675">
    <property type="entry name" value="LRR_dom_sf"/>
</dbReference>
<organism evidence="11">
    <name type="scientific">Spironucleus salmonicida</name>
    <dbReference type="NCBI Taxonomy" id="348837"/>
    <lineage>
        <taxon>Eukaryota</taxon>
        <taxon>Metamonada</taxon>
        <taxon>Diplomonadida</taxon>
        <taxon>Hexamitidae</taxon>
        <taxon>Hexamitinae</taxon>
        <taxon>Spironucleus</taxon>
    </lineage>
</organism>
<dbReference type="Pfam" id="PF00481">
    <property type="entry name" value="PP2C"/>
    <property type="match status" value="2"/>
</dbReference>
<gene>
    <name evidence="11" type="ORF">SS50377_15615</name>
</gene>
<evidence type="ECO:0000256" key="2">
    <source>
        <dbReference type="ARBA" id="ARBA00001946"/>
    </source>
</evidence>
<comment type="cofactor">
    <cofactor evidence="2">
        <name>Mg(2+)</name>
        <dbReference type="ChEBI" id="CHEBI:18420"/>
    </cofactor>
</comment>
<dbReference type="GO" id="GO:0004722">
    <property type="term" value="F:protein serine/threonine phosphatase activity"/>
    <property type="evidence" value="ECO:0007669"/>
    <property type="project" value="UniProtKB-EC"/>
</dbReference>
<dbReference type="PANTHER" id="PTHR13832:SF565">
    <property type="entry name" value="AT28366P-RELATED"/>
    <property type="match status" value="1"/>
</dbReference>
<dbReference type="Gene3D" id="3.80.10.10">
    <property type="entry name" value="Ribonuclease Inhibitor"/>
    <property type="match status" value="1"/>
</dbReference>
<dbReference type="EC" id="3.1.3.16" evidence="4"/>
<dbReference type="InterPro" id="IPR015655">
    <property type="entry name" value="PP2C"/>
</dbReference>
<evidence type="ECO:0000256" key="6">
    <source>
        <dbReference type="ARBA" id="ARBA00022801"/>
    </source>
</evidence>
<dbReference type="SMART" id="SM00332">
    <property type="entry name" value="PP2Cc"/>
    <property type="match status" value="1"/>
</dbReference>
<evidence type="ECO:0000313" key="11">
    <source>
        <dbReference type="EMBL" id="EST44610.1"/>
    </source>
</evidence>
<dbReference type="GO" id="GO:0046872">
    <property type="term" value="F:metal ion binding"/>
    <property type="evidence" value="ECO:0007669"/>
    <property type="project" value="UniProtKB-KW"/>
</dbReference>
<protein>
    <recommendedName>
        <fullName evidence="4">protein-serine/threonine phosphatase</fullName>
        <ecNumber evidence="4">3.1.3.16</ecNumber>
    </recommendedName>
</protein>
<evidence type="ECO:0000256" key="9">
    <source>
        <dbReference type="RuleBase" id="RU003465"/>
    </source>
</evidence>
<sequence length="678" mass="76086">MGCGASNPLQDSAMVPESAASFEYEVQNYMKQLQPDITQEMLDSAHDLTIIIPQQLPKFLFLTTSRNFDYPQALSYAQLTNIDTHIALRHSASAALIASVLAIQYKKRAVSLALESQPLNPDLAKLLSVGASYLQSLTLVQCGLNTDRIKQISKAISSFDSLIYVDFSRNPLTDTGAILILENLKAHRELRFIGLAATQSRDSTVRALVENYSNSQIAYVDLSENAGIGRESAQLLISLVQNSNQILQINLINCAIQNRQLQEIQKFLKRNVITQELFDELVDTVLDRLNLRGLQQLADSVKIADSSSFEQKIKTLQVHDSEVMRILENAKYEGKSIFREQFLPQLCICLSKNKPRKMSHAPKNVQIASAETMGRRQEMEDVVYSNMNFHQFRTRRGKQQSRGQKEILLCLFDGHGGRDCSEALAAQFPLILADALNCIQALITNELSQLSEQFWQPFMETVFVALDEVLKERKLQAGSTAAVVLILNGFVIQANCGDSRVVLCRDTFVARQNQIDWANFKIKKGRADDPLKQQNKEECAEFSQIPSDNVQQVLEQSIRLSKDHKPNLPDEVLRIEKMGGYVQDGRLQGLLAVARSFGDFLYKPFLTAAPYVSTYQLNQRDFAIIIACDGVWDVICDIDASILALQCTTSQACAIKLRDESYKLESQDNISVIICRLQ</sequence>
<dbReference type="AlphaFoldDB" id="V6LJ20"/>
<dbReference type="SUPFAM" id="SSF52047">
    <property type="entry name" value="RNI-like"/>
    <property type="match status" value="1"/>
</dbReference>
<dbReference type="PROSITE" id="PS01032">
    <property type="entry name" value="PPM_1"/>
    <property type="match status" value="1"/>
</dbReference>
<accession>V6LJ20</accession>
<dbReference type="EMBL" id="KI546115">
    <property type="protein sequence ID" value="EST44610.1"/>
    <property type="molecule type" value="Genomic_DNA"/>
</dbReference>
<keyword evidence="6 9" id="KW-0378">Hydrolase</keyword>
<dbReference type="PANTHER" id="PTHR13832">
    <property type="entry name" value="PROTEIN PHOSPHATASE 2C"/>
    <property type="match status" value="1"/>
</dbReference>
<evidence type="ECO:0000256" key="1">
    <source>
        <dbReference type="ARBA" id="ARBA00001936"/>
    </source>
</evidence>
<comment type="similarity">
    <text evidence="3 9">Belongs to the PP2C family.</text>
</comment>
<reference evidence="11" key="1">
    <citation type="journal article" date="2014" name="PLoS Genet.">
        <title>The Genome of Spironucleus salmonicida Highlights a Fish Pathogen Adapted to Fluctuating Environments.</title>
        <authorList>
            <person name="Xu F."/>
            <person name="Jerlstrom-Hultqvist J."/>
            <person name="Einarsson E."/>
            <person name="Astvaldsson A."/>
            <person name="Svard S.G."/>
            <person name="Andersson J.O."/>
        </authorList>
    </citation>
    <scope>NUCLEOTIDE SEQUENCE</scope>
</reference>
<proteinExistence type="inferred from homology"/>
<evidence type="ECO:0000256" key="5">
    <source>
        <dbReference type="ARBA" id="ARBA00022723"/>
    </source>
</evidence>
<name>V6LJ20_9EUKA</name>
<dbReference type="SUPFAM" id="SSF81606">
    <property type="entry name" value="PP2C-like"/>
    <property type="match status" value="1"/>
</dbReference>
<dbReference type="PROSITE" id="PS51746">
    <property type="entry name" value="PPM_2"/>
    <property type="match status" value="1"/>
</dbReference>
<evidence type="ECO:0000256" key="4">
    <source>
        <dbReference type="ARBA" id="ARBA00013081"/>
    </source>
</evidence>
<keyword evidence="8" id="KW-0464">Manganese</keyword>
<evidence type="ECO:0000256" key="7">
    <source>
        <dbReference type="ARBA" id="ARBA00022912"/>
    </source>
</evidence>
<feature type="domain" description="PPM-type phosphatase" evidence="10">
    <location>
        <begin position="366"/>
        <end position="677"/>
    </location>
</feature>
<dbReference type="CDD" id="cd00143">
    <property type="entry name" value="PP2Cc"/>
    <property type="match status" value="1"/>
</dbReference>
<dbReference type="Gene3D" id="3.60.40.10">
    <property type="entry name" value="PPM-type phosphatase domain"/>
    <property type="match status" value="1"/>
</dbReference>